<evidence type="ECO:0000313" key="1">
    <source>
        <dbReference type="EMBL" id="MEQ2434495.1"/>
    </source>
</evidence>
<accession>A0ABV1DVU7</accession>
<keyword evidence="2" id="KW-1185">Reference proteome</keyword>
<dbReference type="EMBL" id="JBBMFP010000085">
    <property type="protein sequence ID" value="MEQ2434495.1"/>
    <property type="molecule type" value="Genomic_DNA"/>
</dbReference>
<dbReference type="RefSeq" id="WP_349064884.1">
    <property type="nucleotide sequence ID" value="NZ_JBBMFP010000085.1"/>
</dbReference>
<proteinExistence type="predicted"/>
<protein>
    <recommendedName>
        <fullName evidence="3">AbrB/MazE/SpoVT family DNA-binding domain-containing protein</fullName>
    </recommendedName>
</protein>
<dbReference type="Proteomes" id="UP001457898">
    <property type="component" value="Unassembled WGS sequence"/>
</dbReference>
<evidence type="ECO:0008006" key="3">
    <source>
        <dbReference type="Google" id="ProtNLM"/>
    </source>
</evidence>
<name>A0ABV1DVU7_9FIRM</name>
<organism evidence="1 2">
    <name type="scientific">Blautia caccae</name>
    <dbReference type="NCBI Taxonomy" id="3133175"/>
    <lineage>
        <taxon>Bacteria</taxon>
        <taxon>Bacillati</taxon>
        <taxon>Bacillota</taxon>
        <taxon>Clostridia</taxon>
        <taxon>Lachnospirales</taxon>
        <taxon>Lachnospiraceae</taxon>
        <taxon>Blautia</taxon>
    </lineage>
</organism>
<sequence length="94" mass="10460">AYKYMSCSSNIFLILVPNRIIMYISNMIRGDVVMVDRNIIIAKAGGTAGKASVNYKISLPADMVKELGVTQEDRKVTVSMINGKIIIEKKIEEH</sequence>
<evidence type="ECO:0000313" key="2">
    <source>
        <dbReference type="Proteomes" id="UP001457898"/>
    </source>
</evidence>
<feature type="non-terminal residue" evidence="1">
    <location>
        <position position="1"/>
    </location>
</feature>
<comment type="caution">
    <text evidence="1">The sequence shown here is derived from an EMBL/GenBank/DDBJ whole genome shotgun (WGS) entry which is preliminary data.</text>
</comment>
<gene>
    <name evidence="1" type="ORF">WMO65_26270</name>
</gene>
<reference evidence="1 2" key="1">
    <citation type="submission" date="2024-03" db="EMBL/GenBank/DDBJ databases">
        <title>Human intestinal bacterial collection.</title>
        <authorList>
            <person name="Pauvert C."/>
            <person name="Hitch T.C.A."/>
            <person name="Clavel T."/>
        </authorList>
    </citation>
    <scope>NUCLEOTIDE SEQUENCE [LARGE SCALE GENOMIC DNA]</scope>
    <source>
        <strain evidence="1 2">CLA-SR-H028</strain>
    </source>
</reference>